<reference evidence="1" key="1">
    <citation type="journal article" date="2022" name="bioRxiv">
        <title>Sequencing and chromosome-scale assembly of the giantPleurodeles waltlgenome.</title>
        <authorList>
            <person name="Brown T."/>
            <person name="Elewa A."/>
            <person name="Iarovenko S."/>
            <person name="Subramanian E."/>
            <person name="Araus A.J."/>
            <person name="Petzold A."/>
            <person name="Susuki M."/>
            <person name="Suzuki K.-i.T."/>
            <person name="Hayashi T."/>
            <person name="Toyoda A."/>
            <person name="Oliveira C."/>
            <person name="Osipova E."/>
            <person name="Leigh N.D."/>
            <person name="Simon A."/>
            <person name="Yun M.H."/>
        </authorList>
    </citation>
    <scope>NUCLEOTIDE SEQUENCE</scope>
    <source>
        <strain evidence="1">20211129_DDA</strain>
        <tissue evidence="1">Liver</tissue>
    </source>
</reference>
<gene>
    <name evidence="1" type="ORF">NDU88_001761</name>
</gene>
<keyword evidence="2" id="KW-1185">Reference proteome</keyword>
<accession>A0AAV7T0C9</accession>
<evidence type="ECO:0000313" key="1">
    <source>
        <dbReference type="EMBL" id="KAJ1169873.1"/>
    </source>
</evidence>
<comment type="caution">
    <text evidence="1">The sequence shown here is derived from an EMBL/GenBank/DDBJ whole genome shotgun (WGS) entry which is preliminary data.</text>
</comment>
<dbReference type="EMBL" id="JANPWB010000007">
    <property type="protein sequence ID" value="KAJ1169873.1"/>
    <property type="molecule type" value="Genomic_DNA"/>
</dbReference>
<evidence type="ECO:0000313" key="2">
    <source>
        <dbReference type="Proteomes" id="UP001066276"/>
    </source>
</evidence>
<protein>
    <submittedName>
        <fullName evidence="1">Uncharacterized protein</fullName>
    </submittedName>
</protein>
<dbReference type="AlphaFoldDB" id="A0AAV7T0C9"/>
<dbReference type="Proteomes" id="UP001066276">
    <property type="component" value="Chromosome 4_1"/>
</dbReference>
<proteinExistence type="predicted"/>
<sequence>MCKLPSFWDEVCCGVKYGDKAAREPQPGIARDLRFRCREYGSVVSGVPVRRCWKERLEDSTAAVLVYKTCRGTIKPLIHGLELTVKSLKIGEREVLIGVCVEEGD</sequence>
<organism evidence="1 2">
    <name type="scientific">Pleurodeles waltl</name>
    <name type="common">Iberian ribbed newt</name>
    <dbReference type="NCBI Taxonomy" id="8319"/>
    <lineage>
        <taxon>Eukaryota</taxon>
        <taxon>Metazoa</taxon>
        <taxon>Chordata</taxon>
        <taxon>Craniata</taxon>
        <taxon>Vertebrata</taxon>
        <taxon>Euteleostomi</taxon>
        <taxon>Amphibia</taxon>
        <taxon>Batrachia</taxon>
        <taxon>Caudata</taxon>
        <taxon>Salamandroidea</taxon>
        <taxon>Salamandridae</taxon>
        <taxon>Pleurodelinae</taxon>
        <taxon>Pleurodeles</taxon>
    </lineage>
</organism>
<name>A0AAV7T0C9_PLEWA</name>